<dbReference type="PANTHER" id="PTHR43372">
    <property type="entry name" value="FATTY-ACID AMIDE HYDROLASE"/>
    <property type="match status" value="1"/>
</dbReference>
<dbReference type="OrthoDB" id="7444369at2759"/>
<organism evidence="3 4">
    <name type="scientific">Diatraea saccharalis</name>
    <name type="common">sugarcane borer</name>
    <dbReference type="NCBI Taxonomy" id="40085"/>
    <lineage>
        <taxon>Eukaryota</taxon>
        <taxon>Metazoa</taxon>
        <taxon>Ecdysozoa</taxon>
        <taxon>Arthropoda</taxon>
        <taxon>Hexapoda</taxon>
        <taxon>Insecta</taxon>
        <taxon>Pterygota</taxon>
        <taxon>Neoptera</taxon>
        <taxon>Endopterygota</taxon>
        <taxon>Lepidoptera</taxon>
        <taxon>Glossata</taxon>
        <taxon>Ditrysia</taxon>
        <taxon>Pyraloidea</taxon>
        <taxon>Crambidae</taxon>
        <taxon>Crambinae</taxon>
        <taxon>Diatraea</taxon>
    </lineage>
</organism>
<evidence type="ECO:0000259" key="2">
    <source>
        <dbReference type="Pfam" id="PF01425"/>
    </source>
</evidence>
<name>A0A9N9R2X2_9NEOP</name>
<accession>A0A9N9R2X2</accession>
<reference evidence="3" key="1">
    <citation type="submission" date="2021-12" db="EMBL/GenBank/DDBJ databases">
        <authorList>
            <person name="King R."/>
        </authorList>
    </citation>
    <scope>NUCLEOTIDE SEQUENCE</scope>
</reference>
<dbReference type="Gene3D" id="3.90.1300.10">
    <property type="entry name" value="Amidase signature (AS) domain"/>
    <property type="match status" value="1"/>
</dbReference>
<proteinExistence type="predicted"/>
<sequence length="74" mass="7546">MLFGSTNNPYHTGRTTGGSSGGEAALAAAFASPISLCSDIGGSTRMPAFFCGLFGLNPTAGHTSLKGLFKLYNK</sequence>
<feature type="region of interest" description="Disordered" evidence="1">
    <location>
        <begin position="1"/>
        <end position="22"/>
    </location>
</feature>
<feature type="domain" description="Amidase" evidence="2">
    <location>
        <begin position="2"/>
        <end position="69"/>
    </location>
</feature>
<dbReference type="InterPro" id="IPR036928">
    <property type="entry name" value="AS_sf"/>
</dbReference>
<dbReference type="InterPro" id="IPR052739">
    <property type="entry name" value="FAAH2"/>
</dbReference>
<evidence type="ECO:0000313" key="4">
    <source>
        <dbReference type="Proteomes" id="UP001153714"/>
    </source>
</evidence>
<dbReference type="EMBL" id="OU893333">
    <property type="protein sequence ID" value="CAG9788526.1"/>
    <property type="molecule type" value="Genomic_DNA"/>
</dbReference>
<dbReference type="GO" id="GO:0012505">
    <property type="term" value="C:endomembrane system"/>
    <property type="evidence" value="ECO:0007669"/>
    <property type="project" value="TreeGrafter"/>
</dbReference>
<dbReference type="AlphaFoldDB" id="A0A9N9R2X2"/>
<dbReference type="Pfam" id="PF01425">
    <property type="entry name" value="Amidase"/>
    <property type="match status" value="1"/>
</dbReference>
<evidence type="ECO:0000256" key="1">
    <source>
        <dbReference type="SAM" id="MobiDB-lite"/>
    </source>
</evidence>
<keyword evidence="4" id="KW-1185">Reference proteome</keyword>
<reference evidence="3" key="2">
    <citation type="submission" date="2022-10" db="EMBL/GenBank/DDBJ databases">
        <authorList>
            <consortium name="ENA_rothamsted_submissions"/>
            <consortium name="culmorum"/>
            <person name="King R."/>
        </authorList>
    </citation>
    <scope>NUCLEOTIDE SEQUENCE</scope>
</reference>
<dbReference type="SUPFAM" id="SSF75304">
    <property type="entry name" value="Amidase signature (AS) enzymes"/>
    <property type="match status" value="1"/>
</dbReference>
<protein>
    <recommendedName>
        <fullName evidence="2">Amidase domain-containing protein</fullName>
    </recommendedName>
</protein>
<dbReference type="Proteomes" id="UP001153714">
    <property type="component" value="Chromosome 2"/>
</dbReference>
<gene>
    <name evidence="3" type="ORF">DIATSA_LOCUS6323</name>
</gene>
<dbReference type="PANTHER" id="PTHR43372:SF4">
    <property type="entry name" value="FATTY-ACID AMIDE HYDROLASE 2"/>
    <property type="match status" value="1"/>
</dbReference>
<feature type="compositionally biased region" description="Polar residues" evidence="1">
    <location>
        <begin position="1"/>
        <end position="10"/>
    </location>
</feature>
<evidence type="ECO:0000313" key="3">
    <source>
        <dbReference type="EMBL" id="CAG9788526.1"/>
    </source>
</evidence>
<dbReference type="InterPro" id="IPR023631">
    <property type="entry name" value="Amidase_dom"/>
</dbReference>